<dbReference type="PANTHER" id="PTHR42877">
    <property type="entry name" value="L-ORNITHINE N(5)-MONOOXYGENASE-RELATED"/>
    <property type="match status" value="1"/>
</dbReference>
<keyword evidence="3" id="KW-1185">Reference proteome</keyword>
<evidence type="ECO:0000313" key="3">
    <source>
        <dbReference type="Proteomes" id="UP001140453"/>
    </source>
</evidence>
<dbReference type="AlphaFoldDB" id="A0A9W8YX34"/>
<dbReference type="InterPro" id="IPR051209">
    <property type="entry name" value="FAD-bind_Monooxygenase_sf"/>
</dbReference>
<dbReference type="Gene3D" id="3.50.50.60">
    <property type="entry name" value="FAD/NAD(P)-binding domain"/>
    <property type="match status" value="2"/>
</dbReference>
<dbReference type="EMBL" id="JAPEVB010000002">
    <property type="protein sequence ID" value="KAJ4394217.1"/>
    <property type="molecule type" value="Genomic_DNA"/>
</dbReference>
<dbReference type="Proteomes" id="UP001140453">
    <property type="component" value="Unassembled WGS sequence"/>
</dbReference>
<gene>
    <name evidence="2" type="ORF">N0V93_003434</name>
</gene>
<name>A0A9W8YX34_9PEZI</name>
<evidence type="ECO:0000256" key="1">
    <source>
        <dbReference type="ARBA" id="ARBA00010139"/>
    </source>
</evidence>
<dbReference type="Pfam" id="PF13450">
    <property type="entry name" value="NAD_binding_8"/>
    <property type="match status" value="1"/>
</dbReference>
<dbReference type="OrthoDB" id="74360at2759"/>
<sequence length="596" mass="67084">MGDSFTAEPFDSFHSSAMDSHNSHDRGSNASYPSYSVREEALGTPMPLRLICIGAGVSGINLLRTLRLNLKNYEAVVYEKNNDVGGTWFENRYPGCKCDIPSHCYQYSWRENKEWSNFFAPADEIGEYLCQVCKEENLSEFIKTSHQVVAATWDEPSGLWKLRVRNLKTGEQFDDTANFLINACGILNNWKWPEVDGLDDFQGSLIHTAAWPKDFDYAGKTVAVIGNGASGVQLLPVIQPDVKKLYHIVRTPTWIPPPWRQSAVQAGGGQMLKEISVDENENFPQEQIQRFKDDDEFYRRFVKGVEKDTSGNFRMMIKDGPIQAFVSAKVREYMTMMLGGDERLCKQLIPNYPIGVRRVTPAPGYLEALRKENVEVVSGSIRRVVSDGIEMDSGDVLKVDAIICATGFDLSFCPRFPIVGREGNLQEIWGHSKPEAYMSVAVRGMPNYFTFLGPNAPIGHGSVFTLSEQIAKYIVRLVKKCQVEHTHSLAPRPDAVADYNEHIAAFMPRTAWAAPGRSWFKMGKEEGPVVALHPGSRTHFFHMLETVRAEDFEYVYDGEGRKGKTNRFAFLGNGFSTRELEDGVDSTWYLDEPATI</sequence>
<dbReference type="InterPro" id="IPR036188">
    <property type="entry name" value="FAD/NAD-bd_sf"/>
</dbReference>
<comment type="similarity">
    <text evidence="1">Belongs to the FAD-binding monooxygenase family.</text>
</comment>
<comment type="caution">
    <text evidence="2">The sequence shown here is derived from an EMBL/GenBank/DDBJ whole genome shotgun (WGS) entry which is preliminary data.</text>
</comment>
<evidence type="ECO:0000313" key="2">
    <source>
        <dbReference type="EMBL" id="KAJ4394217.1"/>
    </source>
</evidence>
<dbReference type="SUPFAM" id="SSF51905">
    <property type="entry name" value="FAD/NAD(P)-binding domain"/>
    <property type="match status" value="2"/>
</dbReference>
<dbReference type="PANTHER" id="PTHR42877:SF12">
    <property type="entry name" value="MONOOXYGENASE"/>
    <property type="match status" value="1"/>
</dbReference>
<proteinExistence type="inferred from homology"/>
<organism evidence="2 3">
    <name type="scientific">Gnomoniopsis smithogilvyi</name>
    <dbReference type="NCBI Taxonomy" id="1191159"/>
    <lineage>
        <taxon>Eukaryota</taxon>
        <taxon>Fungi</taxon>
        <taxon>Dikarya</taxon>
        <taxon>Ascomycota</taxon>
        <taxon>Pezizomycotina</taxon>
        <taxon>Sordariomycetes</taxon>
        <taxon>Sordariomycetidae</taxon>
        <taxon>Diaporthales</taxon>
        <taxon>Gnomoniaceae</taxon>
        <taxon>Gnomoniopsis</taxon>
    </lineage>
</organism>
<accession>A0A9W8YX34</accession>
<protein>
    <submittedName>
        <fullName evidence="2">Uncharacterized protein</fullName>
    </submittedName>
</protein>
<reference evidence="2" key="1">
    <citation type="submission" date="2022-10" db="EMBL/GenBank/DDBJ databases">
        <title>Tapping the CABI collections for fungal endophytes: first genome assemblies for Collariella, Neodidymelliopsis, Ascochyta clinopodiicola, Didymella pomorum, Didymosphaeria variabile, Neocosmospora piperis and Neocucurbitaria cava.</title>
        <authorList>
            <person name="Hill R."/>
        </authorList>
    </citation>
    <scope>NUCLEOTIDE SEQUENCE</scope>
    <source>
        <strain evidence="2">IMI 355082</strain>
    </source>
</reference>